<dbReference type="InterPro" id="IPR036627">
    <property type="entry name" value="CobW-likC_sf"/>
</dbReference>
<reference evidence="8 9" key="1">
    <citation type="submission" date="2018-02" db="EMBL/GenBank/DDBJ databases">
        <title>Whole genome sequencing of endophytic bacterium.</title>
        <authorList>
            <person name="Eedara R."/>
            <person name="Podile A.R."/>
        </authorList>
    </citation>
    <scope>NUCLEOTIDE SEQUENCE [LARGE SCALE GENOMIC DNA]</scope>
    <source>
        <strain evidence="8 9">RP1T</strain>
    </source>
</reference>
<dbReference type="Pfam" id="PF07683">
    <property type="entry name" value="CobW_C"/>
    <property type="match status" value="1"/>
</dbReference>
<dbReference type="GO" id="GO:0005737">
    <property type="term" value="C:cytoplasm"/>
    <property type="evidence" value="ECO:0007669"/>
    <property type="project" value="TreeGrafter"/>
</dbReference>
<dbReference type="EMBL" id="PUEJ01000002">
    <property type="protein sequence ID" value="PRH88861.1"/>
    <property type="molecule type" value="Genomic_DNA"/>
</dbReference>
<dbReference type="PANTHER" id="PTHR13748">
    <property type="entry name" value="COBW-RELATED"/>
    <property type="match status" value="1"/>
</dbReference>
<keyword evidence="1" id="KW-0547">Nucleotide-binding</keyword>
<dbReference type="InterPro" id="IPR011629">
    <property type="entry name" value="CobW-like_C"/>
</dbReference>
<sequence>MISPRIPAFVLTGFLGAGKTTLLNRLLKDPALADTAVVINEYGEAGLDHLLVEKSGDGVVLLSSGCLCCSLRGDLLDTLADLAARRASGDLPPFARVVIETTGLAYPTPVLQTLMAPQLAGAGYVLAGVIAVADALRGEALLDQHAEAIAQLAVADRILVSKTDLAGDSAAFMARLRALNPRAAIGPMPDAGAAALLEEPDFPSAGAAVAARPFFSAHDAAIASFTLETDKVLTPGRFVTFIDELRERFGEGLLRFKALVRLADEPGRPVVLHGVQHWFAPPERLDAWPGPDRRTRIVMIGRDLDRRAIEDLFAAFCDEPRLDAPDRAALTDNPLAF</sequence>
<comment type="catalytic activity">
    <reaction evidence="6">
        <text>GTP + H2O = GDP + phosphate + H(+)</text>
        <dbReference type="Rhea" id="RHEA:19669"/>
        <dbReference type="ChEBI" id="CHEBI:15377"/>
        <dbReference type="ChEBI" id="CHEBI:15378"/>
        <dbReference type="ChEBI" id="CHEBI:37565"/>
        <dbReference type="ChEBI" id="CHEBI:43474"/>
        <dbReference type="ChEBI" id="CHEBI:58189"/>
    </reaction>
    <physiologicalReaction direction="left-to-right" evidence="6">
        <dbReference type="Rhea" id="RHEA:19670"/>
    </physiologicalReaction>
</comment>
<feature type="domain" description="CobW C-terminal" evidence="7">
    <location>
        <begin position="222"/>
        <end position="317"/>
    </location>
</feature>
<evidence type="ECO:0000256" key="2">
    <source>
        <dbReference type="ARBA" id="ARBA00022801"/>
    </source>
</evidence>
<keyword evidence="9" id="KW-1185">Reference proteome</keyword>
<dbReference type="InterPro" id="IPR051316">
    <property type="entry name" value="Zinc-reg_GTPase_activator"/>
</dbReference>
<evidence type="ECO:0000256" key="3">
    <source>
        <dbReference type="ARBA" id="ARBA00023186"/>
    </source>
</evidence>
<evidence type="ECO:0000259" key="7">
    <source>
        <dbReference type="SMART" id="SM00833"/>
    </source>
</evidence>
<dbReference type="OrthoDB" id="9808822at2"/>
<dbReference type="InterPro" id="IPR027417">
    <property type="entry name" value="P-loop_NTPase"/>
</dbReference>
<dbReference type="GO" id="GO:0000166">
    <property type="term" value="F:nucleotide binding"/>
    <property type="evidence" value="ECO:0007669"/>
    <property type="project" value="UniProtKB-KW"/>
</dbReference>
<dbReference type="Gene3D" id="3.30.1220.10">
    <property type="entry name" value="CobW-like, C-terminal domain"/>
    <property type="match status" value="1"/>
</dbReference>
<name>A0A2S9QHM8_9HYPH</name>
<proteinExistence type="inferred from homology"/>
<keyword evidence="3" id="KW-0143">Chaperone</keyword>
<accession>A0A2S9QHM8</accession>
<comment type="function">
    <text evidence="5">Zinc chaperone that directly transfers zinc cofactor to target proteins, thereby activating them. Zinc is transferred from the CXCC motif in the GTPase domain to the zinc binding site in target proteins in a process requiring GTP hydrolysis.</text>
</comment>
<dbReference type="RefSeq" id="WP_105861204.1">
    <property type="nucleotide sequence ID" value="NZ_PUEJ01000002.1"/>
</dbReference>
<dbReference type="Proteomes" id="UP000237682">
    <property type="component" value="Unassembled WGS sequence"/>
</dbReference>
<dbReference type="SUPFAM" id="SSF90002">
    <property type="entry name" value="Hypothetical protein YjiA, C-terminal domain"/>
    <property type="match status" value="1"/>
</dbReference>
<dbReference type="SMART" id="SM00833">
    <property type="entry name" value="CobW_C"/>
    <property type="match status" value="1"/>
</dbReference>
<evidence type="ECO:0000256" key="5">
    <source>
        <dbReference type="ARBA" id="ARBA00045658"/>
    </source>
</evidence>
<dbReference type="InterPro" id="IPR003495">
    <property type="entry name" value="CobW/HypB/UreG_nucleotide-bd"/>
</dbReference>
<protein>
    <submittedName>
        <fullName evidence="8">GTP-binding protein</fullName>
    </submittedName>
</protein>
<dbReference type="SUPFAM" id="SSF52540">
    <property type="entry name" value="P-loop containing nucleoside triphosphate hydrolases"/>
    <property type="match status" value="1"/>
</dbReference>
<evidence type="ECO:0000256" key="1">
    <source>
        <dbReference type="ARBA" id="ARBA00022741"/>
    </source>
</evidence>
<organism evidence="8 9">
    <name type="scientific">Labrys okinawensis</name>
    <dbReference type="NCBI Taxonomy" id="346911"/>
    <lineage>
        <taxon>Bacteria</taxon>
        <taxon>Pseudomonadati</taxon>
        <taxon>Pseudomonadota</taxon>
        <taxon>Alphaproteobacteria</taxon>
        <taxon>Hyphomicrobiales</taxon>
        <taxon>Xanthobacteraceae</taxon>
        <taxon>Labrys</taxon>
    </lineage>
</organism>
<dbReference type="CDD" id="cd03112">
    <property type="entry name" value="CobW-like"/>
    <property type="match status" value="1"/>
</dbReference>
<evidence type="ECO:0000256" key="4">
    <source>
        <dbReference type="ARBA" id="ARBA00034320"/>
    </source>
</evidence>
<dbReference type="AlphaFoldDB" id="A0A2S9QHM8"/>
<gene>
    <name evidence="8" type="ORF">C5L14_06500</name>
</gene>
<dbReference type="PANTHER" id="PTHR13748:SF62">
    <property type="entry name" value="COBW DOMAIN-CONTAINING PROTEIN"/>
    <property type="match status" value="1"/>
</dbReference>
<evidence type="ECO:0000313" key="9">
    <source>
        <dbReference type="Proteomes" id="UP000237682"/>
    </source>
</evidence>
<evidence type="ECO:0000313" key="8">
    <source>
        <dbReference type="EMBL" id="PRH88861.1"/>
    </source>
</evidence>
<dbReference type="Gene3D" id="3.40.50.300">
    <property type="entry name" value="P-loop containing nucleotide triphosphate hydrolases"/>
    <property type="match status" value="1"/>
</dbReference>
<comment type="caution">
    <text evidence="8">The sequence shown here is derived from an EMBL/GenBank/DDBJ whole genome shotgun (WGS) entry which is preliminary data.</text>
</comment>
<comment type="similarity">
    <text evidence="4">Belongs to the SIMIBI class G3E GTPase family. ZNG1 subfamily.</text>
</comment>
<keyword evidence="2" id="KW-0378">Hydrolase</keyword>
<dbReference type="Pfam" id="PF02492">
    <property type="entry name" value="cobW"/>
    <property type="match status" value="1"/>
</dbReference>
<dbReference type="GO" id="GO:0016787">
    <property type="term" value="F:hydrolase activity"/>
    <property type="evidence" value="ECO:0007669"/>
    <property type="project" value="UniProtKB-KW"/>
</dbReference>
<evidence type="ECO:0000256" key="6">
    <source>
        <dbReference type="ARBA" id="ARBA00049117"/>
    </source>
</evidence>